<dbReference type="EMBL" id="CAJOBZ010000003">
    <property type="protein sequence ID" value="CAF4775278.1"/>
    <property type="molecule type" value="Genomic_DNA"/>
</dbReference>
<name>A0A821MYY1_9NEOP</name>
<keyword evidence="2" id="KW-1185">Reference proteome</keyword>
<protein>
    <submittedName>
        <fullName evidence="1">Uncharacterized protein</fullName>
    </submittedName>
</protein>
<evidence type="ECO:0000313" key="1">
    <source>
        <dbReference type="EMBL" id="CAF4775278.1"/>
    </source>
</evidence>
<dbReference type="Proteomes" id="UP000663880">
    <property type="component" value="Unassembled WGS sequence"/>
</dbReference>
<dbReference type="AlphaFoldDB" id="A0A821MYY1"/>
<accession>A0A821MYY1</accession>
<proteinExistence type="predicted"/>
<reference evidence="1" key="1">
    <citation type="submission" date="2021-02" db="EMBL/GenBank/DDBJ databases">
        <authorList>
            <person name="Steward A R."/>
        </authorList>
    </citation>
    <scope>NUCLEOTIDE SEQUENCE</scope>
</reference>
<sequence>MSDLLTVTEPLIDPDISNLETAVGEVLHANELILLRSVAGSARCIYNNLKKMNSHDEVYQNINLDPTPHIVHGPYINNKLSHMTAIQCGEAYLEKLIVVGNTEGKRSSSSEKISLKLFDSPLQMFFC</sequence>
<organism evidence="1 2">
    <name type="scientific">Pieris macdunnoughi</name>
    <dbReference type="NCBI Taxonomy" id="345717"/>
    <lineage>
        <taxon>Eukaryota</taxon>
        <taxon>Metazoa</taxon>
        <taxon>Ecdysozoa</taxon>
        <taxon>Arthropoda</taxon>
        <taxon>Hexapoda</taxon>
        <taxon>Insecta</taxon>
        <taxon>Pterygota</taxon>
        <taxon>Neoptera</taxon>
        <taxon>Endopterygota</taxon>
        <taxon>Lepidoptera</taxon>
        <taxon>Glossata</taxon>
        <taxon>Ditrysia</taxon>
        <taxon>Papilionoidea</taxon>
        <taxon>Pieridae</taxon>
        <taxon>Pierinae</taxon>
        <taxon>Pieris</taxon>
    </lineage>
</organism>
<evidence type="ECO:0000313" key="2">
    <source>
        <dbReference type="Proteomes" id="UP000663880"/>
    </source>
</evidence>
<comment type="caution">
    <text evidence="1">The sequence shown here is derived from an EMBL/GenBank/DDBJ whole genome shotgun (WGS) entry which is preliminary data.</text>
</comment>
<gene>
    <name evidence="1" type="ORF">PMACD_LOCUS2053</name>
</gene>